<dbReference type="EnsemblPlants" id="HORVU.MOREX.r3.2HG0164550.1">
    <property type="protein sequence ID" value="HORVU.MOREX.r3.2HG0164550.1.CDS1"/>
    <property type="gene ID" value="HORVU.MOREX.r3.2HG0164550"/>
</dbReference>
<sequence>MPTLSITVDMGCSRCSAKIERVLSSIQDRGKFVIEKVVYGEDKVLVSGPFDADKLSCKLRCKASNVIKNIEVVKPKADSPKPKKTDEKPAETKPTPCNQLVPYGYPYPLPYPSPCPCGCATPYCECHSKPPPPPPPAPAPTCQCHAYPAYQQPMPMPCTPMVICEENPPACAVM</sequence>
<dbReference type="EnsemblPlants" id="HORVU.MOREX.r3.2HG0164550.2">
    <property type="protein sequence ID" value="HORVU.MOREX.r3.2HG0164550.2.CDS2"/>
    <property type="gene ID" value="HORVU.MOREX.r3.2HG0164550"/>
</dbReference>
<gene>
    <name evidence="4" type="primary">LOC123426593</name>
</gene>
<dbReference type="EMBL" id="AK360270">
    <property type="protein sequence ID" value="BAJ91479.1"/>
    <property type="molecule type" value="mRNA"/>
</dbReference>
<dbReference type="GeneID" id="123426593"/>
<keyword evidence="5" id="KW-1185">Reference proteome</keyword>
<evidence type="ECO:0000313" key="3">
    <source>
        <dbReference type="EMBL" id="BAJ94226.1"/>
    </source>
</evidence>
<evidence type="ECO:0000256" key="1">
    <source>
        <dbReference type="SAM" id="MobiDB-lite"/>
    </source>
</evidence>
<feature type="compositionally biased region" description="Basic and acidic residues" evidence="1">
    <location>
        <begin position="74"/>
        <end position="91"/>
    </location>
</feature>
<dbReference type="RefSeq" id="XP_044966386.1">
    <property type="nucleotide sequence ID" value="XM_045110451.1"/>
</dbReference>
<dbReference type="Gramene" id="HORVU.MOREX.r3.2HG0164550.1">
    <property type="protein sequence ID" value="HORVU.MOREX.r3.2HG0164550.1.CDS1"/>
    <property type="gene ID" value="HORVU.MOREX.r3.2HG0164550"/>
</dbReference>
<dbReference type="SMR" id="F2D8Q8"/>
<accession>F2D8Q8</accession>
<dbReference type="Gramene" id="HORVU.MOREX.r2.2HG0135700.1">
    <property type="protein sequence ID" value="HORVU.MOREX.r2.2HG0135700.1.CDS.1"/>
    <property type="gene ID" value="HORVU.MOREX.r2.2HG0135700"/>
</dbReference>
<reference evidence="5" key="2">
    <citation type="journal article" date="2012" name="Nature">
        <title>A physical, genetic and functional sequence assembly of the barley genome.</title>
        <authorList>
            <consortium name="The International Barley Genome Sequencing Consortium"/>
            <person name="Mayer K.F."/>
            <person name="Waugh R."/>
            <person name="Brown J.W."/>
            <person name="Schulman A."/>
            <person name="Langridge P."/>
            <person name="Platzer M."/>
            <person name="Fincher G.B."/>
            <person name="Muehlbauer G.J."/>
            <person name="Sato K."/>
            <person name="Close T.J."/>
            <person name="Wise R.P."/>
            <person name="Stein N."/>
        </authorList>
    </citation>
    <scope>NUCLEOTIDE SEQUENCE [LARGE SCALE GENOMIC DNA]</scope>
    <source>
        <strain evidence="5">cv. Morex</strain>
    </source>
</reference>
<evidence type="ECO:0000313" key="4">
    <source>
        <dbReference type="EnsemblPlants" id="HORVU.MOREX.r3.2HG0164550.1.CDS1"/>
    </source>
</evidence>
<evidence type="ECO:0000313" key="5">
    <source>
        <dbReference type="Proteomes" id="UP000011116"/>
    </source>
</evidence>
<dbReference type="PANTHER" id="PTHR47005">
    <property type="entry name" value="HEAVY METAL TRANSPORT/DETOXIFICATION SUPERFAMILY PROTEIN"/>
    <property type="match status" value="1"/>
</dbReference>
<dbReference type="PANTHER" id="PTHR47005:SF11">
    <property type="entry name" value="OS04G0401100 PROTEIN"/>
    <property type="match status" value="1"/>
</dbReference>
<dbReference type="ExpressionAtlas" id="F2D8Q8">
    <property type="expression patterns" value="baseline and differential"/>
</dbReference>
<organism evidence="2">
    <name type="scientific">Hordeum vulgare subsp. vulgare</name>
    <name type="common">Domesticated barley</name>
    <dbReference type="NCBI Taxonomy" id="112509"/>
    <lineage>
        <taxon>Eukaryota</taxon>
        <taxon>Viridiplantae</taxon>
        <taxon>Streptophyta</taxon>
        <taxon>Embryophyta</taxon>
        <taxon>Tracheophyta</taxon>
        <taxon>Spermatophyta</taxon>
        <taxon>Magnoliopsida</taxon>
        <taxon>Liliopsida</taxon>
        <taxon>Poales</taxon>
        <taxon>Poaceae</taxon>
        <taxon>BOP clade</taxon>
        <taxon>Pooideae</taxon>
        <taxon>Triticodae</taxon>
        <taxon>Triticeae</taxon>
        <taxon>Hordeinae</taxon>
        <taxon>Hordeum</taxon>
    </lineage>
</organism>
<name>F2D8Q8_HORVV</name>
<dbReference type="RefSeq" id="XP_044966387.1">
    <property type="nucleotide sequence ID" value="XM_045110452.1"/>
</dbReference>
<evidence type="ECO:0000313" key="2">
    <source>
        <dbReference type="EMBL" id="BAJ91479.1"/>
    </source>
</evidence>
<dbReference type="EMBL" id="AK363022">
    <property type="protein sequence ID" value="BAJ94226.1"/>
    <property type="molecule type" value="mRNA"/>
</dbReference>
<feature type="region of interest" description="Disordered" evidence="1">
    <location>
        <begin position="74"/>
        <end position="93"/>
    </location>
</feature>
<proteinExistence type="evidence at transcript level"/>
<protein>
    <submittedName>
        <fullName evidence="2">Predicted protein</fullName>
    </submittedName>
</protein>
<dbReference type="OrthoDB" id="694223at2759"/>
<dbReference type="Proteomes" id="UP000011116">
    <property type="component" value="Chromosome 2H"/>
</dbReference>
<dbReference type="KEGG" id="hvg:123426593"/>
<dbReference type="AlphaFoldDB" id="F2D8Q8"/>
<reference evidence="4" key="4">
    <citation type="submission" date="2022-01" db="UniProtKB">
        <authorList>
            <consortium name="EnsemblPlants"/>
        </authorList>
    </citation>
    <scope>IDENTIFICATION</scope>
    <source>
        <strain evidence="4">subsp. vulgare</strain>
    </source>
</reference>
<dbReference type="Gramene" id="HORVU.MOREX.r3.2HG0164550.2">
    <property type="protein sequence ID" value="HORVU.MOREX.r3.2HG0164550.2.CDS2"/>
    <property type="gene ID" value="HORVU.MOREX.r3.2HG0164550"/>
</dbReference>
<reference evidence="4" key="3">
    <citation type="submission" date="2020-10" db="EMBL/GenBank/DDBJ databases">
        <authorList>
            <person name="Scholz U."/>
            <person name="Mascher M."/>
            <person name="Fiebig A."/>
        </authorList>
    </citation>
    <scope>NUCLEOTIDE SEQUENCE [LARGE SCALE GENOMIC DNA]</scope>
    <source>
        <strain evidence="4">cv. Morex</strain>
    </source>
</reference>
<dbReference type="OMA" id="TWPSCYC"/>
<reference evidence="2" key="1">
    <citation type="journal article" date="2011" name="Plant Physiol.">
        <title>Comprehensive sequence analysis of 24,783 barley full-length cDNAs derived from 12 clone libraries.</title>
        <authorList>
            <person name="Matsumoto T."/>
            <person name="Tanaka T."/>
            <person name="Sakai H."/>
            <person name="Amano N."/>
            <person name="Kanamori H."/>
            <person name="Kurita K."/>
            <person name="Kikuta A."/>
            <person name="Kamiya K."/>
            <person name="Yamamoto M."/>
            <person name="Ikawa H."/>
            <person name="Fujii N."/>
            <person name="Hori K."/>
            <person name="Itoh T."/>
            <person name="Sato K."/>
        </authorList>
    </citation>
    <scope>NUCLEOTIDE SEQUENCE</scope>
    <source>
        <tissue evidence="2">Shoot</tissue>
        <tissue evidence="3">Shoot and root</tissue>
    </source>
</reference>